<accession>A0AAN9YNG0</accession>
<feature type="region of interest" description="Disordered" evidence="1">
    <location>
        <begin position="117"/>
        <end position="140"/>
    </location>
</feature>
<protein>
    <submittedName>
        <fullName evidence="2">Uncharacterized protein</fullName>
    </submittedName>
</protein>
<feature type="compositionally biased region" description="Basic residues" evidence="1">
    <location>
        <begin position="131"/>
        <end position="140"/>
    </location>
</feature>
<dbReference type="EMBL" id="JAJSPL020000002">
    <property type="protein sequence ID" value="KAK7748877.1"/>
    <property type="molecule type" value="Genomic_DNA"/>
</dbReference>
<dbReference type="Proteomes" id="UP001320245">
    <property type="component" value="Unassembled WGS sequence"/>
</dbReference>
<evidence type="ECO:0000313" key="3">
    <source>
        <dbReference type="Proteomes" id="UP001320245"/>
    </source>
</evidence>
<reference evidence="2 3" key="1">
    <citation type="journal article" date="2023" name="PLoS ONE">
        <title>Cytospora paraplurivora sp. nov. isolated from orchards with fruit tree decline syndrome in Ontario, Canada.</title>
        <authorList>
            <person name="Ilyukhin E."/>
            <person name="Nguyen H.D.T."/>
            <person name="Castle A.J."/>
            <person name="Ellouze W."/>
        </authorList>
    </citation>
    <scope>NUCLEOTIDE SEQUENCE [LARGE SCALE GENOMIC DNA]</scope>
    <source>
        <strain evidence="2 3">FDS-564</strain>
    </source>
</reference>
<sequence length="487" mass="53996">MSALIEQELRTTALQEASRWRGKQGSPYNTTHMKLIYNAFAPTLFGLAKSYGPDDIFNLRDVVLRGVRKFDRRVAQHCREVTETVKKLWSLGVFHWDDCRQIVLGGAIAVPTLRDMGRKRKRGKEKQGAHGSKRARKARQLKGNRVFGGDRQINQAANESKTDTRDFQTSLGGVRAELQTQPDRYRFNPSTVNAHDEGDADLTMVDSSSVTGTTGGLHPLLDGDGMTTTCIDIFEAATSRDARDGLYTPPTPGADATSPCRSLQDAYVDNPEAKLSNLDEQTLGFAGKAVKQVVFEATYDFLQKCIPASDQQKVWKSVLGYGVGKEPANFSSIVVPHGILDLKNGKRPLSHLIGNCIYILSQDYTVTDHKGLRLAFNQGIVLCDALNDGGRKKALEYAAHSLSWLMLGLDCKTMELYRSANQELGKINAKYIDIVAQEPNSFEGVCDARGLEECEMMSSIKASYEKFKEPFRVNFVETLKRLLAAEV</sequence>
<dbReference type="AlphaFoldDB" id="A0AAN9YNG0"/>
<evidence type="ECO:0000256" key="1">
    <source>
        <dbReference type="SAM" id="MobiDB-lite"/>
    </source>
</evidence>
<keyword evidence="3" id="KW-1185">Reference proteome</keyword>
<proteinExistence type="predicted"/>
<name>A0AAN9YNG0_9PEZI</name>
<comment type="caution">
    <text evidence="2">The sequence shown here is derived from an EMBL/GenBank/DDBJ whole genome shotgun (WGS) entry which is preliminary data.</text>
</comment>
<gene>
    <name evidence="2" type="ORF">SLS53_000901</name>
</gene>
<organism evidence="2 3">
    <name type="scientific">Cytospora paraplurivora</name>
    <dbReference type="NCBI Taxonomy" id="2898453"/>
    <lineage>
        <taxon>Eukaryota</taxon>
        <taxon>Fungi</taxon>
        <taxon>Dikarya</taxon>
        <taxon>Ascomycota</taxon>
        <taxon>Pezizomycotina</taxon>
        <taxon>Sordariomycetes</taxon>
        <taxon>Sordariomycetidae</taxon>
        <taxon>Diaporthales</taxon>
        <taxon>Cytosporaceae</taxon>
        <taxon>Cytospora</taxon>
    </lineage>
</organism>
<evidence type="ECO:0000313" key="2">
    <source>
        <dbReference type="EMBL" id="KAK7748877.1"/>
    </source>
</evidence>